<dbReference type="GO" id="GO:0015934">
    <property type="term" value="C:large ribosomal subunit"/>
    <property type="evidence" value="ECO:0007669"/>
    <property type="project" value="InterPro"/>
</dbReference>
<comment type="function">
    <text evidence="1 6">Forms part of the ribosomal stalk, playing a central role in the interaction of the ribosome with GTP-bound translation factors.</text>
</comment>
<dbReference type="Proteomes" id="UP000705867">
    <property type="component" value="Unassembled WGS sequence"/>
</dbReference>
<proteinExistence type="inferred from homology"/>
<keyword evidence="6" id="KW-0699">rRNA-binding</keyword>
<dbReference type="SUPFAM" id="SSF160369">
    <property type="entry name" value="Ribosomal protein L10-like"/>
    <property type="match status" value="1"/>
</dbReference>
<evidence type="ECO:0000256" key="5">
    <source>
        <dbReference type="ARBA" id="ARBA00035202"/>
    </source>
</evidence>
<reference evidence="7" key="1">
    <citation type="journal article" date="2021" name="bioRxiv">
        <title>Unraveling nitrogen, sulfur and carbon metabolic pathways and microbial community transcriptional responses to substrate deprivation and toxicity stresses in a bioreactor mimicking anoxic brackish coastal sediment conditions.</title>
        <authorList>
            <person name="Martins P.D."/>
            <person name="Echeveste M.J."/>
            <person name="Arshad A."/>
            <person name="Kurth J."/>
            <person name="Ouboter H."/>
            <person name="Jetten M.S.M."/>
            <person name="Welte C.U."/>
        </authorList>
    </citation>
    <scope>NUCLEOTIDE SEQUENCE</scope>
    <source>
        <strain evidence="7">MAG_39</strain>
    </source>
</reference>
<dbReference type="InterPro" id="IPR047865">
    <property type="entry name" value="Ribosomal_uL10_bac_type"/>
</dbReference>
<keyword evidence="6" id="KW-0694">RNA-binding</keyword>
<reference evidence="7" key="2">
    <citation type="submission" date="2021-08" db="EMBL/GenBank/DDBJ databases">
        <authorList>
            <person name="Dalcin Martins P."/>
        </authorList>
    </citation>
    <scope>NUCLEOTIDE SEQUENCE</scope>
    <source>
        <strain evidence="7">MAG_39</strain>
    </source>
</reference>
<evidence type="ECO:0000256" key="1">
    <source>
        <dbReference type="ARBA" id="ARBA00002633"/>
    </source>
</evidence>
<organism evidence="7 8">
    <name type="scientific">Candidatus Nitrobium versatile</name>
    <dbReference type="NCBI Taxonomy" id="2884831"/>
    <lineage>
        <taxon>Bacteria</taxon>
        <taxon>Pseudomonadati</taxon>
        <taxon>Nitrospirota</taxon>
        <taxon>Nitrospiria</taxon>
        <taxon>Nitrospirales</taxon>
        <taxon>Nitrospiraceae</taxon>
        <taxon>Candidatus Nitrobium</taxon>
    </lineage>
</organism>
<evidence type="ECO:0000313" key="7">
    <source>
        <dbReference type="EMBL" id="MBZ0157652.1"/>
    </source>
</evidence>
<dbReference type="PROSITE" id="PS01109">
    <property type="entry name" value="RIBOSOMAL_L10"/>
    <property type="match status" value="1"/>
</dbReference>
<dbReference type="InterPro" id="IPR022973">
    <property type="entry name" value="Ribosomal_uL10_bac"/>
</dbReference>
<dbReference type="GO" id="GO:0003735">
    <property type="term" value="F:structural constituent of ribosome"/>
    <property type="evidence" value="ECO:0007669"/>
    <property type="project" value="InterPro"/>
</dbReference>
<sequence>MVNACSLLYDSLWERRKVLITKEKKSQQITELAEKFSQSKAVVFTEYKGLTVAEIAALRGLLREVGAEYKVAKNTLIAIASKGTPVEAARDHFVGPTGIAFGFDDPVAAAKKILEYSAKNDKFKVKSGIIDGSFFTADELKEVAKLPPKNVLLSMMAGAFQAPAAKLAGALHATVAQLAYALEAVRNKKSA</sequence>
<evidence type="ECO:0000256" key="2">
    <source>
        <dbReference type="ARBA" id="ARBA00008889"/>
    </source>
</evidence>
<dbReference type="GO" id="GO:0006412">
    <property type="term" value="P:translation"/>
    <property type="evidence" value="ECO:0007669"/>
    <property type="project" value="UniProtKB-UniRule"/>
</dbReference>
<dbReference type="PANTHER" id="PTHR11560">
    <property type="entry name" value="39S RIBOSOMAL PROTEIN L10, MITOCHONDRIAL"/>
    <property type="match status" value="1"/>
</dbReference>
<evidence type="ECO:0000256" key="4">
    <source>
        <dbReference type="ARBA" id="ARBA00023274"/>
    </source>
</evidence>
<evidence type="ECO:0000256" key="3">
    <source>
        <dbReference type="ARBA" id="ARBA00022980"/>
    </source>
</evidence>
<keyword evidence="4 6" id="KW-0687">Ribonucleoprotein</keyword>
<gene>
    <name evidence="6 7" type="primary">rplJ</name>
    <name evidence="7" type="ORF">K8I29_15755</name>
</gene>
<dbReference type="Gene3D" id="3.30.70.1730">
    <property type="match status" value="1"/>
</dbReference>
<dbReference type="InterPro" id="IPR002363">
    <property type="entry name" value="Ribosomal_uL10_CS_bac"/>
</dbReference>
<dbReference type="EMBL" id="JAIOIV010000125">
    <property type="protein sequence ID" value="MBZ0157652.1"/>
    <property type="molecule type" value="Genomic_DNA"/>
</dbReference>
<dbReference type="CDD" id="cd05797">
    <property type="entry name" value="Ribosomal_L10"/>
    <property type="match status" value="1"/>
</dbReference>
<dbReference type="Pfam" id="PF00466">
    <property type="entry name" value="Ribosomal_L10"/>
    <property type="match status" value="1"/>
</dbReference>
<comment type="similarity">
    <text evidence="2 6">Belongs to the universal ribosomal protein uL10 family.</text>
</comment>
<dbReference type="HAMAP" id="MF_00362">
    <property type="entry name" value="Ribosomal_uL10"/>
    <property type="match status" value="1"/>
</dbReference>
<comment type="caution">
    <text evidence="7">The sequence shown here is derived from an EMBL/GenBank/DDBJ whole genome shotgun (WGS) entry which is preliminary data.</text>
</comment>
<dbReference type="InterPro" id="IPR001790">
    <property type="entry name" value="Ribosomal_uL10"/>
</dbReference>
<protein>
    <recommendedName>
        <fullName evidence="5 6">Large ribosomal subunit protein uL10</fullName>
    </recommendedName>
</protein>
<evidence type="ECO:0000313" key="8">
    <source>
        <dbReference type="Proteomes" id="UP000705867"/>
    </source>
</evidence>
<accession>A0A953M2B6</accession>
<comment type="subunit">
    <text evidence="6">Part of the ribosomal stalk of the 50S ribosomal subunit. The N-terminus interacts with L11 and the large rRNA to form the base of the stalk. The C-terminus forms an elongated spine to which L12 dimers bind in a sequential fashion forming a multimeric L10(L12)X complex.</text>
</comment>
<keyword evidence="3 6" id="KW-0689">Ribosomal protein</keyword>
<evidence type="ECO:0000256" key="6">
    <source>
        <dbReference type="HAMAP-Rule" id="MF_00362"/>
    </source>
</evidence>
<dbReference type="InterPro" id="IPR043141">
    <property type="entry name" value="Ribosomal_uL10-like_sf"/>
</dbReference>
<dbReference type="NCBIfam" id="NF000955">
    <property type="entry name" value="PRK00099.1-1"/>
    <property type="match status" value="1"/>
</dbReference>
<dbReference type="AlphaFoldDB" id="A0A953M2B6"/>
<dbReference type="Gene3D" id="6.10.250.290">
    <property type="match status" value="1"/>
</dbReference>
<name>A0A953M2B6_9BACT</name>
<dbReference type="GO" id="GO:0070180">
    <property type="term" value="F:large ribosomal subunit rRNA binding"/>
    <property type="evidence" value="ECO:0007669"/>
    <property type="project" value="UniProtKB-UniRule"/>
</dbReference>